<comment type="caution">
    <text evidence="2">The sequence shown here is derived from an EMBL/GenBank/DDBJ whole genome shotgun (WGS) entry which is preliminary data.</text>
</comment>
<dbReference type="Proteomes" id="UP001324427">
    <property type="component" value="Unassembled WGS sequence"/>
</dbReference>
<sequence length="367" mass="41198">MHEHALDCPFRHSDWGEYYCRCFLERYQADKIAAPPTDSYTASTQVFDVAELRELIQSFLSMTDLARLQRTNKAWRTSAQTSPRLRREFFLLPAGNAVAPRNADIYEKDLIRSGGNAEVPNIKRPLYPIYDDTFLLNPCLVGDAFVDGGIKVLGRSYSVVRVDLSSPNMQSRIADVLQSTDLASAADYEPWLEQYLTQPPVTALSFECCPKGAEDKGHNSIPGWIYNKDGVTMRDVSAVLKSIWSNQRDVLGVSDVPELLWGAFVYFAILDERFEIVASNLVTPSDVDWEDDLVSSGDENSAKGRVSTKSTPKGPGAPVVSHLDTTEEVQMIEDHEVPEEEVASLIREQEVCDWKESTILERLLARR</sequence>
<evidence type="ECO:0000313" key="3">
    <source>
        <dbReference type="Proteomes" id="UP001324427"/>
    </source>
</evidence>
<protein>
    <recommendedName>
        <fullName evidence="4">F-box domain-containing protein</fullName>
    </recommendedName>
</protein>
<dbReference type="InterPro" id="IPR036047">
    <property type="entry name" value="F-box-like_dom_sf"/>
</dbReference>
<dbReference type="AlphaFoldDB" id="A0AAV9JJM4"/>
<gene>
    <name evidence="2" type="ORF">LTR36_002944</name>
</gene>
<feature type="region of interest" description="Disordered" evidence="1">
    <location>
        <begin position="289"/>
        <end position="322"/>
    </location>
</feature>
<reference evidence="2 3" key="1">
    <citation type="submission" date="2021-11" db="EMBL/GenBank/DDBJ databases">
        <title>Black yeast isolated from Biological Soil Crust.</title>
        <authorList>
            <person name="Kurbessoian T."/>
        </authorList>
    </citation>
    <scope>NUCLEOTIDE SEQUENCE [LARGE SCALE GENOMIC DNA]</scope>
    <source>
        <strain evidence="2 3">CCFEE 5522</strain>
    </source>
</reference>
<evidence type="ECO:0000313" key="2">
    <source>
        <dbReference type="EMBL" id="KAK4545594.1"/>
    </source>
</evidence>
<dbReference type="EMBL" id="JAVFHQ010000019">
    <property type="protein sequence ID" value="KAK4545594.1"/>
    <property type="molecule type" value="Genomic_DNA"/>
</dbReference>
<evidence type="ECO:0008006" key="4">
    <source>
        <dbReference type="Google" id="ProtNLM"/>
    </source>
</evidence>
<accession>A0AAV9JJM4</accession>
<name>A0AAV9JJM4_9PEZI</name>
<proteinExistence type="predicted"/>
<organism evidence="2 3">
    <name type="scientific">Oleoguttula mirabilis</name>
    <dbReference type="NCBI Taxonomy" id="1507867"/>
    <lineage>
        <taxon>Eukaryota</taxon>
        <taxon>Fungi</taxon>
        <taxon>Dikarya</taxon>
        <taxon>Ascomycota</taxon>
        <taxon>Pezizomycotina</taxon>
        <taxon>Dothideomycetes</taxon>
        <taxon>Dothideomycetidae</taxon>
        <taxon>Mycosphaerellales</taxon>
        <taxon>Teratosphaeriaceae</taxon>
        <taxon>Oleoguttula</taxon>
    </lineage>
</organism>
<keyword evidence="3" id="KW-1185">Reference proteome</keyword>
<dbReference type="SUPFAM" id="SSF81383">
    <property type="entry name" value="F-box domain"/>
    <property type="match status" value="1"/>
</dbReference>
<evidence type="ECO:0000256" key="1">
    <source>
        <dbReference type="SAM" id="MobiDB-lite"/>
    </source>
</evidence>